<feature type="transmembrane region" description="Helical" evidence="12">
    <location>
        <begin position="195"/>
        <end position="213"/>
    </location>
</feature>
<keyword evidence="2" id="KW-0813">Transport</keyword>
<evidence type="ECO:0000256" key="7">
    <source>
        <dbReference type="ARBA" id="ARBA00022692"/>
    </source>
</evidence>
<evidence type="ECO:0000256" key="3">
    <source>
        <dbReference type="ARBA" id="ARBA00022449"/>
    </source>
</evidence>
<dbReference type="InterPro" id="IPR016169">
    <property type="entry name" value="FAD-bd_PCMH_sub2"/>
</dbReference>
<dbReference type="EMBL" id="AP014936">
    <property type="protein sequence ID" value="BAU48782.1"/>
    <property type="molecule type" value="Genomic_DNA"/>
</dbReference>
<dbReference type="Gene3D" id="1.20.1530.20">
    <property type="match status" value="1"/>
</dbReference>
<evidence type="ECO:0000256" key="9">
    <source>
        <dbReference type="ARBA" id="ARBA00022989"/>
    </source>
</evidence>
<feature type="transmembrane region" description="Helical" evidence="12">
    <location>
        <begin position="363"/>
        <end position="386"/>
    </location>
</feature>
<dbReference type="InterPro" id="IPR038770">
    <property type="entry name" value="Na+/solute_symporter_sf"/>
</dbReference>
<keyword evidence="15" id="KW-1185">Reference proteome</keyword>
<evidence type="ECO:0000256" key="11">
    <source>
        <dbReference type="ARBA" id="ARBA00023136"/>
    </source>
</evidence>
<dbReference type="Proteomes" id="UP000218899">
    <property type="component" value="Chromosome"/>
</dbReference>
<dbReference type="PROSITE" id="PS51202">
    <property type="entry name" value="RCK_C"/>
    <property type="match status" value="1"/>
</dbReference>
<dbReference type="OrthoDB" id="9810759at2"/>
<feature type="transmembrane region" description="Helical" evidence="12">
    <location>
        <begin position="58"/>
        <end position="78"/>
    </location>
</feature>
<dbReference type="NCBIfam" id="NF003716">
    <property type="entry name" value="PRK05326.1-3"/>
    <property type="match status" value="1"/>
</dbReference>
<reference evidence="14 15" key="1">
    <citation type="submission" date="2015-08" db="EMBL/GenBank/DDBJ databases">
        <title>Complete genome sequence of Sulfurifustis variabilis.</title>
        <authorList>
            <person name="Miura A."/>
            <person name="Kojima H."/>
            <person name="Fukui M."/>
        </authorList>
    </citation>
    <scope>NUCLEOTIDE SEQUENCE [LARGE SCALE GENOMIC DNA]</scope>
    <source>
        <strain evidence="15">skN76</strain>
    </source>
</reference>
<keyword evidence="10" id="KW-0406">Ion transport</keyword>
<evidence type="ECO:0000259" key="13">
    <source>
        <dbReference type="PROSITE" id="PS51202"/>
    </source>
</evidence>
<feature type="transmembrane region" description="Helical" evidence="12">
    <location>
        <begin position="334"/>
        <end position="357"/>
    </location>
</feature>
<dbReference type="InterPro" id="IPR036318">
    <property type="entry name" value="FAD-bd_PCMH-like_sf"/>
</dbReference>
<keyword evidence="9 12" id="KW-1133">Transmembrane helix</keyword>
<feature type="transmembrane region" description="Helical" evidence="12">
    <location>
        <begin position="120"/>
        <end position="139"/>
    </location>
</feature>
<dbReference type="AlphaFoldDB" id="A0A1B4V818"/>
<dbReference type="GO" id="GO:0008324">
    <property type="term" value="F:monoatomic cation transmembrane transporter activity"/>
    <property type="evidence" value="ECO:0007669"/>
    <property type="project" value="InterPro"/>
</dbReference>
<feature type="transmembrane region" description="Helical" evidence="12">
    <location>
        <begin position="225"/>
        <end position="253"/>
    </location>
</feature>
<dbReference type="NCBIfam" id="NF003715">
    <property type="entry name" value="PRK05326.1-2"/>
    <property type="match status" value="1"/>
</dbReference>
<accession>A0A1B4V818</accession>
<name>A0A1B4V818_9GAMM</name>
<dbReference type="SUPFAM" id="SSF116726">
    <property type="entry name" value="TrkA C-terminal domain-like"/>
    <property type="match status" value="1"/>
</dbReference>
<feature type="transmembrane region" description="Helical" evidence="12">
    <location>
        <begin position="301"/>
        <end position="322"/>
    </location>
</feature>
<dbReference type="PANTHER" id="PTHR32507">
    <property type="entry name" value="NA(+)/H(+) ANTIPORTER 1"/>
    <property type="match status" value="1"/>
</dbReference>
<dbReference type="RefSeq" id="WP_096461259.1">
    <property type="nucleotide sequence ID" value="NZ_AP014936.1"/>
</dbReference>
<comment type="subcellular location">
    <subcellularLocation>
        <location evidence="1">Cell membrane</location>
        <topology evidence="1">Multi-pass membrane protein</topology>
    </subcellularLocation>
</comment>
<dbReference type="InterPro" id="IPR006153">
    <property type="entry name" value="Cation/H_exchanger_TM"/>
</dbReference>
<sequence length="579" mass="61989">MELTNQLILIGAVFLLGSIVASAVSSRLGAPLLLVFLLIGMLAGEDGPGGIRFHDVQLAHLIGSLALAVILFDGGLRTPRSSFRVGLRPAIVLATAGVIGTAFVTGLVATWALGLTWLEGLLLGSIVGSTDAAAVFSILHARGMQLKQRVGATLEIESGSNDPMAIFLTIVLVEVLAAGETGIEWTISLEFVKQMGLGAVFGVIGGQWLAWLINRLTLESGLYPLLAMAGGLLTFGATSVLGGSGFLAIYLAGLMLGNRRLHAAQNILRVHDGLAWLSQIVMFLVLGLLVTPSALLKQAAGALLVAAALMLLARPLAVWLCLAPFRFPWREQLFIAWVGLRGAVPIILALFPLLAGVAQAQTFFNVAFFVVLVSLIVQGWTVAPLARLLKLEVPARLGPVQRVNIEIPERFDYEFVGYRIAPDSAMAEEGLKHLALPPHSRVTAVVRAGEPLAPERVRKLLPGDYVYLLAPGGAIEELDRLFAAHRQVDYLEEHRFFGEFVLNADARLADVSAMYGFDIPHAPGDQTVGEFLVASLRQRPVVGDRHRLGSVDLVIREMEADRIVKVGIALRPSGREDGG</sequence>
<evidence type="ECO:0000256" key="1">
    <source>
        <dbReference type="ARBA" id="ARBA00004651"/>
    </source>
</evidence>
<gene>
    <name evidence="14" type="ORF">SVA_2232</name>
</gene>
<evidence type="ECO:0000313" key="14">
    <source>
        <dbReference type="EMBL" id="BAU48782.1"/>
    </source>
</evidence>
<dbReference type="Gene3D" id="3.30.465.10">
    <property type="match status" value="1"/>
</dbReference>
<evidence type="ECO:0000256" key="2">
    <source>
        <dbReference type="ARBA" id="ARBA00022448"/>
    </source>
</evidence>
<proteinExistence type="predicted"/>
<evidence type="ECO:0000256" key="8">
    <source>
        <dbReference type="ARBA" id="ARBA00022958"/>
    </source>
</evidence>
<dbReference type="GO" id="GO:0015297">
    <property type="term" value="F:antiporter activity"/>
    <property type="evidence" value="ECO:0007669"/>
    <property type="project" value="UniProtKB-KW"/>
</dbReference>
<keyword evidence="6" id="KW-0633">Potassium transport</keyword>
<keyword evidence="4" id="KW-1003">Cell membrane</keyword>
<feature type="transmembrane region" description="Helical" evidence="12">
    <location>
        <begin position="7"/>
        <end position="38"/>
    </location>
</feature>
<dbReference type="InterPro" id="IPR005170">
    <property type="entry name" value="Transptr-assoc_dom"/>
</dbReference>
<evidence type="ECO:0000256" key="5">
    <source>
        <dbReference type="ARBA" id="ARBA00022519"/>
    </source>
</evidence>
<evidence type="ECO:0000256" key="12">
    <source>
        <dbReference type="SAM" id="Phobius"/>
    </source>
</evidence>
<dbReference type="InterPro" id="IPR036721">
    <property type="entry name" value="RCK_C_sf"/>
</dbReference>
<dbReference type="GO" id="GO:0005886">
    <property type="term" value="C:plasma membrane"/>
    <property type="evidence" value="ECO:0007669"/>
    <property type="project" value="UniProtKB-SubCell"/>
</dbReference>
<dbReference type="NCBIfam" id="NF003714">
    <property type="entry name" value="PRK05326.1-1"/>
    <property type="match status" value="1"/>
</dbReference>
<keyword evidence="7 12" id="KW-0812">Transmembrane</keyword>
<dbReference type="Pfam" id="PF00999">
    <property type="entry name" value="Na_H_Exchanger"/>
    <property type="match status" value="1"/>
</dbReference>
<dbReference type="Pfam" id="PF03471">
    <property type="entry name" value="CorC_HlyC"/>
    <property type="match status" value="1"/>
</dbReference>
<feature type="domain" description="RCK C-terminal" evidence="13">
    <location>
        <begin position="403"/>
        <end position="484"/>
    </location>
</feature>
<keyword evidence="3" id="KW-0050">Antiport</keyword>
<evidence type="ECO:0000256" key="10">
    <source>
        <dbReference type="ARBA" id="ARBA00023065"/>
    </source>
</evidence>
<keyword evidence="11 12" id="KW-0472">Membrane</keyword>
<dbReference type="GO" id="GO:0006813">
    <property type="term" value="P:potassium ion transport"/>
    <property type="evidence" value="ECO:0007669"/>
    <property type="project" value="UniProtKB-KW"/>
</dbReference>
<evidence type="ECO:0000256" key="6">
    <source>
        <dbReference type="ARBA" id="ARBA00022538"/>
    </source>
</evidence>
<dbReference type="PANTHER" id="PTHR32507:SF7">
    <property type="entry name" value="K(+)_H(+) ANTIPORTER NHAP2"/>
    <property type="match status" value="1"/>
</dbReference>
<dbReference type="GO" id="GO:0050660">
    <property type="term" value="F:flavin adenine dinucleotide binding"/>
    <property type="evidence" value="ECO:0007669"/>
    <property type="project" value="InterPro"/>
</dbReference>
<dbReference type="Gene3D" id="3.30.70.1450">
    <property type="entry name" value="Regulator of K+ conductance, C-terminal domain"/>
    <property type="match status" value="1"/>
</dbReference>
<evidence type="ECO:0000313" key="15">
    <source>
        <dbReference type="Proteomes" id="UP000218899"/>
    </source>
</evidence>
<feature type="transmembrane region" description="Helical" evidence="12">
    <location>
        <begin position="90"/>
        <end position="114"/>
    </location>
</feature>
<dbReference type="SMART" id="SM01091">
    <property type="entry name" value="CorC_HlyC"/>
    <property type="match status" value="1"/>
</dbReference>
<dbReference type="InterPro" id="IPR006037">
    <property type="entry name" value="RCK_C"/>
</dbReference>
<dbReference type="SUPFAM" id="SSF56176">
    <property type="entry name" value="FAD-binding/transporter-associated domain-like"/>
    <property type="match status" value="1"/>
</dbReference>
<dbReference type="GO" id="GO:1902600">
    <property type="term" value="P:proton transmembrane transport"/>
    <property type="evidence" value="ECO:0007669"/>
    <property type="project" value="InterPro"/>
</dbReference>
<keyword evidence="5" id="KW-0997">Cell inner membrane</keyword>
<keyword evidence="8" id="KW-0630">Potassium</keyword>
<organism evidence="14 15">
    <name type="scientific">Sulfurifustis variabilis</name>
    <dbReference type="NCBI Taxonomy" id="1675686"/>
    <lineage>
        <taxon>Bacteria</taxon>
        <taxon>Pseudomonadati</taxon>
        <taxon>Pseudomonadota</taxon>
        <taxon>Gammaproteobacteria</taxon>
        <taxon>Acidiferrobacterales</taxon>
        <taxon>Acidiferrobacteraceae</taxon>
        <taxon>Sulfurifustis</taxon>
    </lineage>
</organism>
<evidence type="ECO:0000256" key="4">
    <source>
        <dbReference type="ARBA" id="ARBA00022475"/>
    </source>
</evidence>
<feature type="transmembrane region" description="Helical" evidence="12">
    <location>
        <begin position="274"/>
        <end position="295"/>
    </location>
</feature>
<protein>
    <submittedName>
        <fullName evidence="14">Sodium/hydrogen exchanger</fullName>
    </submittedName>
</protein>
<dbReference type="KEGG" id="sva:SVA_2232"/>